<keyword evidence="2 6" id="KW-0812">Transmembrane</keyword>
<dbReference type="PANTHER" id="PTHR11662">
    <property type="entry name" value="SOLUTE CARRIER FAMILY 17"/>
    <property type="match status" value="1"/>
</dbReference>
<evidence type="ECO:0000256" key="5">
    <source>
        <dbReference type="SAM" id="MobiDB-lite"/>
    </source>
</evidence>
<feature type="transmembrane region" description="Helical" evidence="6">
    <location>
        <begin position="304"/>
        <end position="327"/>
    </location>
</feature>
<evidence type="ECO:0000256" key="2">
    <source>
        <dbReference type="ARBA" id="ARBA00022692"/>
    </source>
</evidence>
<dbReference type="InterPro" id="IPR036259">
    <property type="entry name" value="MFS_trans_sf"/>
</dbReference>
<feature type="transmembrane region" description="Helical" evidence="6">
    <location>
        <begin position="184"/>
        <end position="203"/>
    </location>
</feature>
<sequence length="440" mass="44881">MAVHDAAAAPVRSPSTGSDVRVNPVRAWSVTAMAVLFIVVNWADKAILGIAAQPLMADLGLTAADIGFIGSAFYFLFSITGVVTGFVADRVGMRWVLFALALLWSVTQLPVLLWATGAALLIGRIALGAAEGPGTAMASVASFGWFPPERRALPSALVSSGASIAKIAIAPVLTLIVVTWGWRAAFVALAVFGMVWAGLWLLIGKPGPYALRTPDARASAPSAPLRVVLTRPTFIGAVIGTFTMYGLVTVVLTWLPSYFETGLGFSRLEAGSMLGLPSIVGMVVMIGVSAWTDRRLARGASSRVMRGFISAAGLVLGGGLLAVLPLVGAPAAAVAIVSVGYGIGAVCLPLMSASVSLIAPAARQSTVLGIFLALQALSGLIAPAVTGLIVDGAASPAAGYALSFQVFGLAAVVGGVVVALIVRPDRDRETVARATPAVAA</sequence>
<dbReference type="Proteomes" id="UP001143463">
    <property type="component" value="Unassembled WGS sequence"/>
</dbReference>
<evidence type="ECO:0000256" key="6">
    <source>
        <dbReference type="SAM" id="Phobius"/>
    </source>
</evidence>
<feature type="transmembrane region" description="Helical" evidence="6">
    <location>
        <begin position="63"/>
        <end position="88"/>
    </location>
</feature>
<evidence type="ECO:0000313" key="8">
    <source>
        <dbReference type="EMBL" id="GLL13846.1"/>
    </source>
</evidence>
<dbReference type="InterPro" id="IPR020846">
    <property type="entry name" value="MFS_dom"/>
</dbReference>
<keyword evidence="3 6" id="KW-1133">Transmembrane helix</keyword>
<dbReference type="RefSeq" id="WP_037049928.1">
    <property type="nucleotide sequence ID" value="NZ_BAAAUZ010000051.1"/>
</dbReference>
<evidence type="ECO:0000256" key="4">
    <source>
        <dbReference type="ARBA" id="ARBA00023136"/>
    </source>
</evidence>
<evidence type="ECO:0000256" key="1">
    <source>
        <dbReference type="ARBA" id="ARBA00004651"/>
    </source>
</evidence>
<dbReference type="SUPFAM" id="SSF103473">
    <property type="entry name" value="MFS general substrate transporter"/>
    <property type="match status" value="1"/>
</dbReference>
<feature type="transmembrane region" description="Helical" evidence="6">
    <location>
        <begin position="121"/>
        <end position="145"/>
    </location>
</feature>
<protein>
    <submittedName>
        <fullName evidence="8">MFS transporter</fullName>
    </submittedName>
</protein>
<feature type="region of interest" description="Disordered" evidence="5">
    <location>
        <begin position="1"/>
        <end position="20"/>
    </location>
</feature>
<feature type="transmembrane region" description="Helical" evidence="6">
    <location>
        <begin position="333"/>
        <end position="355"/>
    </location>
</feature>
<feature type="transmembrane region" description="Helical" evidence="6">
    <location>
        <begin position="234"/>
        <end position="254"/>
    </location>
</feature>
<comment type="subcellular location">
    <subcellularLocation>
        <location evidence="1">Cell membrane</location>
        <topology evidence="1">Multi-pass membrane protein</topology>
    </subcellularLocation>
</comment>
<accession>A0A9W6L564</accession>
<feature type="transmembrane region" description="Helical" evidence="6">
    <location>
        <begin position="25"/>
        <end position="43"/>
    </location>
</feature>
<feature type="transmembrane region" description="Helical" evidence="6">
    <location>
        <begin position="367"/>
        <end position="390"/>
    </location>
</feature>
<dbReference type="PROSITE" id="PS50850">
    <property type="entry name" value="MFS"/>
    <property type="match status" value="1"/>
</dbReference>
<dbReference type="GO" id="GO:0022857">
    <property type="term" value="F:transmembrane transporter activity"/>
    <property type="evidence" value="ECO:0007669"/>
    <property type="project" value="InterPro"/>
</dbReference>
<evidence type="ECO:0000256" key="3">
    <source>
        <dbReference type="ARBA" id="ARBA00022989"/>
    </source>
</evidence>
<name>A0A9W6L564_9PSEU</name>
<reference evidence="8" key="2">
    <citation type="submission" date="2023-01" db="EMBL/GenBank/DDBJ databases">
        <authorList>
            <person name="Sun Q."/>
            <person name="Evtushenko L."/>
        </authorList>
    </citation>
    <scope>NUCLEOTIDE SEQUENCE</scope>
    <source>
        <strain evidence="8">VKM Ac-1069</strain>
    </source>
</reference>
<dbReference type="InterPro" id="IPR011701">
    <property type="entry name" value="MFS"/>
</dbReference>
<feature type="transmembrane region" description="Helical" evidence="6">
    <location>
        <begin position="274"/>
        <end position="292"/>
    </location>
</feature>
<comment type="caution">
    <text evidence="8">The sequence shown here is derived from an EMBL/GenBank/DDBJ whole genome shotgun (WGS) entry which is preliminary data.</text>
</comment>
<dbReference type="Gene3D" id="1.20.1250.20">
    <property type="entry name" value="MFS general substrate transporter like domains"/>
    <property type="match status" value="2"/>
</dbReference>
<dbReference type="PANTHER" id="PTHR11662:SF450">
    <property type="entry name" value="BLR1003 PROTEIN"/>
    <property type="match status" value="1"/>
</dbReference>
<dbReference type="AlphaFoldDB" id="A0A9W6L564"/>
<feature type="transmembrane region" description="Helical" evidence="6">
    <location>
        <begin position="402"/>
        <end position="422"/>
    </location>
</feature>
<evidence type="ECO:0000313" key="9">
    <source>
        <dbReference type="Proteomes" id="UP001143463"/>
    </source>
</evidence>
<feature type="domain" description="Major facilitator superfamily (MFS) profile" evidence="7">
    <location>
        <begin position="30"/>
        <end position="426"/>
    </location>
</feature>
<feature type="transmembrane region" description="Helical" evidence="6">
    <location>
        <begin position="95"/>
        <end position="115"/>
    </location>
</feature>
<dbReference type="Pfam" id="PF07690">
    <property type="entry name" value="MFS_1"/>
    <property type="match status" value="1"/>
</dbReference>
<proteinExistence type="predicted"/>
<evidence type="ECO:0000259" key="7">
    <source>
        <dbReference type="PROSITE" id="PS50850"/>
    </source>
</evidence>
<keyword evidence="9" id="KW-1185">Reference proteome</keyword>
<feature type="transmembrane region" description="Helical" evidence="6">
    <location>
        <begin position="157"/>
        <end position="178"/>
    </location>
</feature>
<dbReference type="EMBL" id="BSFQ01000025">
    <property type="protein sequence ID" value="GLL13846.1"/>
    <property type="molecule type" value="Genomic_DNA"/>
</dbReference>
<dbReference type="InterPro" id="IPR050382">
    <property type="entry name" value="MFS_Na/Anion_cotransporter"/>
</dbReference>
<reference evidence="8" key="1">
    <citation type="journal article" date="2014" name="Int. J. Syst. Evol. Microbiol.">
        <title>Complete genome sequence of Corynebacterium casei LMG S-19264T (=DSM 44701T), isolated from a smear-ripened cheese.</title>
        <authorList>
            <consortium name="US DOE Joint Genome Institute (JGI-PGF)"/>
            <person name="Walter F."/>
            <person name="Albersmeier A."/>
            <person name="Kalinowski J."/>
            <person name="Ruckert C."/>
        </authorList>
    </citation>
    <scope>NUCLEOTIDE SEQUENCE</scope>
    <source>
        <strain evidence="8">VKM Ac-1069</strain>
    </source>
</reference>
<organism evidence="8 9">
    <name type="scientific">Pseudonocardia halophobica</name>
    <dbReference type="NCBI Taxonomy" id="29401"/>
    <lineage>
        <taxon>Bacteria</taxon>
        <taxon>Bacillati</taxon>
        <taxon>Actinomycetota</taxon>
        <taxon>Actinomycetes</taxon>
        <taxon>Pseudonocardiales</taxon>
        <taxon>Pseudonocardiaceae</taxon>
        <taxon>Pseudonocardia</taxon>
    </lineage>
</organism>
<dbReference type="GO" id="GO:0005886">
    <property type="term" value="C:plasma membrane"/>
    <property type="evidence" value="ECO:0007669"/>
    <property type="project" value="UniProtKB-SubCell"/>
</dbReference>
<gene>
    <name evidence="8" type="ORF">GCM10017577_49900</name>
</gene>
<keyword evidence="4 6" id="KW-0472">Membrane</keyword>